<reference evidence="1 2" key="1">
    <citation type="submission" date="2018-10" db="EMBL/GenBank/DDBJ databases">
        <title>Transmission dynamics of multidrug resistant bacteria on intensive care unit surfaces.</title>
        <authorList>
            <person name="D'Souza A.W."/>
            <person name="Potter R.F."/>
            <person name="Wallace M."/>
            <person name="Shupe A."/>
            <person name="Patel S."/>
            <person name="Sun S."/>
            <person name="Gul D."/>
            <person name="Kwon J.H."/>
            <person name="Andleeb S."/>
            <person name="Burnham C.-A.D."/>
            <person name="Dantas G."/>
        </authorList>
    </citation>
    <scope>NUCLEOTIDE SEQUENCE [LARGE SCALE GENOMIC DNA]</scope>
    <source>
        <strain evidence="1 2">PX_177</strain>
    </source>
</reference>
<dbReference type="Proteomes" id="UP000276506">
    <property type="component" value="Unassembled WGS sequence"/>
</dbReference>
<sequence length="183" mass="20508">MGAFLGLQWVLQMEVAMRPSTVESLKESLAIWQELEAGDLAQRSLVTEMDGEIQRKILSLESLLGLYAVHGLGLTLKHCRTDSWGILSEDSSEPGRYRWTMFGKDGFTGHCTQDTAELCIGDMLDDGFMIPDMGALERLSCTTEWQRGMEVCAVIQACNAGRMSWQEANDRYAEIDQRYRSAA</sequence>
<organism evidence="1 2">
    <name type="scientific">Stutzerimonas xanthomarina</name>
    <dbReference type="NCBI Taxonomy" id="271420"/>
    <lineage>
        <taxon>Bacteria</taxon>
        <taxon>Pseudomonadati</taxon>
        <taxon>Pseudomonadota</taxon>
        <taxon>Gammaproteobacteria</taxon>
        <taxon>Pseudomonadales</taxon>
        <taxon>Pseudomonadaceae</taxon>
        <taxon>Stutzerimonas</taxon>
    </lineage>
</organism>
<protein>
    <submittedName>
        <fullName evidence="1">Uncharacterized protein</fullName>
    </submittedName>
</protein>
<name>A0A3R8TZ16_9GAMM</name>
<accession>A0A3R8TZ16</accession>
<evidence type="ECO:0000313" key="2">
    <source>
        <dbReference type="Proteomes" id="UP000276506"/>
    </source>
</evidence>
<dbReference type="EMBL" id="RHQL01000016">
    <property type="protein sequence ID" value="RRV06461.1"/>
    <property type="molecule type" value="Genomic_DNA"/>
</dbReference>
<dbReference type="AlphaFoldDB" id="A0A3R8TZ16"/>
<comment type="caution">
    <text evidence="1">The sequence shown here is derived from an EMBL/GenBank/DDBJ whole genome shotgun (WGS) entry which is preliminary data.</text>
</comment>
<evidence type="ECO:0000313" key="1">
    <source>
        <dbReference type="EMBL" id="RRV06461.1"/>
    </source>
</evidence>
<gene>
    <name evidence="1" type="ORF">EGJ28_20275</name>
</gene>
<proteinExistence type="predicted"/>